<gene>
    <name evidence="2" type="ORF">AZF00_12690</name>
</gene>
<evidence type="ECO:0000313" key="2">
    <source>
        <dbReference type="EMBL" id="AMO69108.1"/>
    </source>
</evidence>
<dbReference type="EMBL" id="CP014544">
    <property type="protein sequence ID" value="AMO69108.1"/>
    <property type="molecule type" value="Genomic_DNA"/>
</dbReference>
<organism evidence="2 3">
    <name type="scientific">Zhongshania aliphaticivorans</name>
    <dbReference type="NCBI Taxonomy" id="1470434"/>
    <lineage>
        <taxon>Bacteria</taxon>
        <taxon>Pseudomonadati</taxon>
        <taxon>Pseudomonadota</taxon>
        <taxon>Gammaproteobacteria</taxon>
        <taxon>Cellvibrionales</taxon>
        <taxon>Spongiibacteraceae</taxon>
        <taxon>Zhongshania</taxon>
    </lineage>
</organism>
<dbReference type="KEGG" id="zal:AZF00_12690"/>
<accession>A0A127M7C8</accession>
<keyword evidence="1" id="KW-0732">Signal</keyword>
<dbReference type="STRING" id="1470434.AZF00_12690"/>
<sequence length="102" mass="11237">MKITAMLGIIMASGLLLATTPAMAKQEGKSLPPGLQKKVAEGRSLPPGWQKKLAVGHHLDRDIYSHGHIIEPIDNYGYVTVEIEDRRLRLLAATLEIIEILN</sequence>
<evidence type="ECO:0000256" key="1">
    <source>
        <dbReference type="SAM" id="SignalP"/>
    </source>
</evidence>
<dbReference type="RefSeq" id="WP_008248798.1">
    <property type="nucleotide sequence ID" value="NZ_CP014544.1"/>
</dbReference>
<feature type="chain" id="PRO_5007275111" evidence="1">
    <location>
        <begin position="25"/>
        <end position="102"/>
    </location>
</feature>
<name>A0A127M7C8_9GAMM</name>
<dbReference type="AlphaFoldDB" id="A0A127M7C8"/>
<reference evidence="2 3" key="1">
    <citation type="submission" date="2015-12" db="EMBL/GenBank/DDBJ databases">
        <authorList>
            <person name="Shamseldin A."/>
            <person name="Moawad H."/>
            <person name="Abd El-Rahim W.M."/>
            <person name="Sadowsky M.J."/>
        </authorList>
    </citation>
    <scope>NUCLEOTIDE SEQUENCE [LARGE SCALE GENOMIC DNA]</scope>
    <source>
        <strain evidence="2 3">SM2</strain>
    </source>
</reference>
<protein>
    <submittedName>
        <fullName evidence="2">Uncharacterized protein</fullName>
    </submittedName>
</protein>
<dbReference type="Proteomes" id="UP000074119">
    <property type="component" value="Chromosome"/>
</dbReference>
<dbReference type="Gene3D" id="3.10.450.160">
    <property type="entry name" value="inner membrane protein cigr"/>
    <property type="match status" value="1"/>
</dbReference>
<proteinExistence type="predicted"/>
<feature type="signal peptide" evidence="1">
    <location>
        <begin position="1"/>
        <end position="24"/>
    </location>
</feature>
<evidence type="ECO:0000313" key="3">
    <source>
        <dbReference type="Proteomes" id="UP000074119"/>
    </source>
</evidence>